<dbReference type="EMBL" id="SLXQ01000001">
    <property type="protein sequence ID" value="TCP56499.1"/>
    <property type="molecule type" value="Genomic_DNA"/>
</dbReference>
<comment type="subcellular location">
    <subcellularLocation>
        <location evidence="1">Membrane</location>
        <topology evidence="1">Multi-pass membrane protein</topology>
    </subcellularLocation>
</comment>
<dbReference type="Proteomes" id="UP000294911">
    <property type="component" value="Unassembled WGS sequence"/>
</dbReference>
<evidence type="ECO:0000256" key="4">
    <source>
        <dbReference type="ARBA" id="ARBA00023136"/>
    </source>
</evidence>
<feature type="transmembrane region" description="Helical" evidence="5">
    <location>
        <begin position="247"/>
        <end position="264"/>
    </location>
</feature>
<feature type="transmembrane region" description="Helical" evidence="5">
    <location>
        <begin position="69"/>
        <end position="92"/>
    </location>
</feature>
<feature type="transmembrane region" description="Helical" evidence="5">
    <location>
        <begin position="198"/>
        <end position="217"/>
    </location>
</feature>
<dbReference type="GO" id="GO:0016020">
    <property type="term" value="C:membrane"/>
    <property type="evidence" value="ECO:0007669"/>
    <property type="project" value="UniProtKB-SubCell"/>
</dbReference>
<dbReference type="AlphaFoldDB" id="A0A4R2R436"/>
<accession>A0A4R2R436</accession>
<keyword evidence="2 5" id="KW-0812">Transmembrane</keyword>
<evidence type="ECO:0000256" key="1">
    <source>
        <dbReference type="ARBA" id="ARBA00004141"/>
    </source>
</evidence>
<dbReference type="Pfam" id="PF04932">
    <property type="entry name" value="Wzy_C"/>
    <property type="match status" value="1"/>
</dbReference>
<feature type="transmembrane region" description="Helical" evidence="5">
    <location>
        <begin position="123"/>
        <end position="144"/>
    </location>
</feature>
<comment type="caution">
    <text evidence="7">The sequence shown here is derived from an EMBL/GenBank/DDBJ whole genome shotgun (WGS) entry which is preliminary data.</text>
</comment>
<feature type="transmembrane region" description="Helical" evidence="5">
    <location>
        <begin position="98"/>
        <end position="114"/>
    </location>
</feature>
<proteinExistence type="predicted"/>
<keyword evidence="4 5" id="KW-0472">Membrane</keyword>
<keyword evidence="8" id="KW-1185">Reference proteome</keyword>
<evidence type="ECO:0000256" key="2">
    <source>
        <dbReference type="ARBA" id="ARBA00022692"/>
    </source>
</evidence>
<dbReference type="PANTHER" id="PTHR37422:SF13">
    <property type="entry name" value="LIPOPOLYSACCHARIDE BIOSYNTHESIS PROTEIN PA4999-RELATED"/>
    <property type="match status" value="1"/>
</dbReference>
<feature type="transmembrane region" description="Helical" evidence="5">
    <location>
        <begin position="271"/>
        <end position="291"/>
    </location>
</feature>
<evidence type="ECO:0000256" key="3">
    <source>
        <dbReference type="ARBA" id="ARBA00022989"/>
    </source>
</evidence>
<dbReference type="OrthoDB" id="3774626at2"/>
<feature type="transmembrane region" description="Helical" evidence="5">
    <location>
        <begin position="34"/>
        <end position="57"/>
    </location>
</feature>
<keyword evidence="3 5" id="KW-1133">Transmembrane helix</keyword>
<feature type="domain" description="O-antigen ligase-related" evidence="6">
    <location>
        <begin position="234"/>
        <end position="329"/>
    </location>
</feature>
<feature type="transmembrane region" description="Helical" evidence="5">
    <location>
        <begin position="379"/>
        <end position="397"/>
    </location>
</feature>
<sequence length="455" mass="49250">MASSAKVIGPEVRPMVRRPLPAWPVDALLWGFPLWWVLGMTPFIVVLLALVMAVLLIHRRGLRLVPGIAPWLAFVAWVIPCGLMLGSVLRVVGYGQRFANYLAIAVVLVYVVNARERITARRVVAGLTVVWLFVVFGGYLGTLFPEVRLTTPVGVLLPESLTNNEYVRDLVSPPFAEIQHPWGAAEPYERPAAPFPYANGWGSAMALLTPVAFAQYAMTTSNRVRLLIILGTAAIAVPAMASLNRGMFIGLAIAVGYVAARLALRGAILPFLAILSAAIASAVVFLSAGLLDELTERADYGSNDGRAQLYLETIDRTLDSPVLGYGAPRPSQLLDISVGTQGHLWMLMFSYGFVGLGLFLWFLYGAVLRTWRAPSTAQLWLHSVLIIPCALMFFYGIDTMQMLTVALVAVILLSDPAVCARRPRLPAGGLRPNELRASALPAGAPGDGRAPRDGR</sequence>
<feature type="transmembrane region" description="Helical" evidence="5">
    <location>
        <begin position="344"/>
        <end position="367"/>
    </location>
</feature>
<feature type="transmembrane region" description="Helical" evidence="5">
    <location>
        <begin position="224"/>
        <end position="241"/>
    </location>
</feature>
<dbReference type="InterPro" id="IPR007016">
    <property type="entry name" value="O-antigen_ligase-rel_domated"/>
</dbReference>
<dbReference type="PANTHER" id="PTHR37422">
    <property type="entry name" value="TEICHURONIC ACID BIOSYNTHESIS PROTEIN TUAE"/>
    <property type="match status" value="1"/>
</dbReference>
<evidence type="ECO:0000313" key="7">
    <source>
        <dbReference type="EMBL" id="TCP56499.1"/>
    </source>
</evidence>
<evidence type="ECO:0000259" key="6">
    <source>
        <dbReference type="Pfam" id="PF04932"/>
    </source>
</evidence>
<dbReference type="RefSeq" id="WP_132875094.1">
    <property type="nucleotide sequence ID" value="NZ_SLXQ01000001.1"/>
</dbReference>
<protein>
    <recommendedName>
        <fullName evidence="6">O-antigen ligase-related domain-containing protein</fullName>
    </recommendedName>
</protein>
<organism evidence="7 8">
    <name type="scientific">Tamaricihabitans halophyticus</name>
    <dbReference type="NCBI Taxonomy" id="1262583"/>
    <lineage>
        <taxon>Bacteria</taxon>
        <taxon>Bacillati</taxon>
        <taxon>Actinomycetota</taxon>
        <taxon>Actinomycetes</taxon>
        <taxon>Pseudonocardiales</taxon>
        <taxon>Pseudonocardiaceae</taxon>
        <taxon>Tamaricihabitans</taxon>
    </lineage>
</organism>
<evidence type="ECO:0000313" key="8">
    <source>
        <dbReference type="Proteomes" id="UP000294911"/>
    </source>
</evidence>
<reference evidence="7 8" key="1">
    <citation type="submission" date="2019-03" db="EMBL/GenBank/DDBJ databases">
        <title>Genomic Encyclopedia of Type Strains, Phase IV (KMG-IV): sequencing the most valuable type-strain genomes for metagenomic binning, comparative biology and taxonomic classification.</title>
        <authorList>
            <person name="Goeker M."/>
        </authorList>
    </citation>
    <scope>NUCLEOTIDE SEQUENCE [LARGE SCALE GENOMIC DNA]</scope>
    <source>
        <strain evidence="7 8">DSM 45765</strain>
    </source>
</reference>
<name>A0A4R2R436_9PSEU</name>
<evidence type="ECO:0000256" key="5">
    <source>
        <dbReference type="SAM" id="Phobius"/>
    </source>
</evidence>
<gene>
    <name evidence="7" type="ORF">EV191_101442</name>
</gene>
<dbReference type="InterPro" id="IPR051533">
    <property type="entry name" value="WaaL-like"/>
</dbReference>